<organism evidence="1 2">
    <name type="scientific">Leptidea sinapis</name>
    <dbReference type="NCBI Taxonomy" id="189913"/>
    <lineage>
        <taxon>Eukaryota</taxon>
        <taxon>Metazoa</taxon>
        <taxon>Ecdysozoa</taxon>
        <taxon>Arthropoda</taxon>
        <taxon>Hexapoda</taxon>
        <taxon>Insecta</taxon>
        <taxon>Pterygota</taxon>
        <taxon>Neoptera</taxon>
        <taxon>Endopterygota</taxon>
        <taxon>Lepidoptera</taxon>
        <taxon>Glossata</taxon>
        <taxon>Ditrysia</taxon>
        <taxon>Papilionoidea</taxon>
        <taxon>Pieridae</taxon>
        <taxon>Dismorphiinae</taxon>
        <taxon>Leptidea</taxon>
    </lineage>
</organism>
<accession>A0A5E4R8A0</accession>
<dbReference type="Proteomes" id="UP000324832">
    <property type="component" value="Unassembled WGS sequence"/>
</dbReference>
<keyword evidence="2" id="KW-1185">Reference proteome</keyword>
<gene>
    <name evidence="1" type="ORF">LSINAPIS_LOCUS14953</name>
</gene>
<reference evidence="1 2" key="1">
    <citation type="submission" date="2017-07" db="EMBL/GenBank/DDBJ databases">
        <authorList>
            <person name="Talla V."/>
            <person name="Backstrom N."/>
        </authorList>
    </citation>
    <scope>NUCLEOTIDE SEQUENCE [LARGE SCALE GENOMIC DNA]</scope>
</reference>
<sequence length="67" mass="7945">MRIYISLGSLINITNYGAINLLKKLETRSDRYLYEDARWFTDMRRYPTMRPNLAQQFQGSVSIRNIA</sequence>
<proteinExistence type="predicted"/>
<evidence type="ECO:0000313" key="2">
    <source>
        <dbReference type="Proteomes" id="UP000324832"/>
    </source>
</evidence>
<name>A0A5E4R8A0_9NEOP</name>
<protein>
    <submittedName>
        <fullName evidence="1">Uncharacterized protein</fullName>
    </submittedName>
</protein>
<evidence type="ECO:0000313" key="1">
    <source>
        <dbReference type="EMBL" id="VVD05400.1"/>
    </source>
</evidence>
<dbReference type="EMBL" id="FZQP02006970">
    <property type="protein sequence ID" value="VVD05400.1"/>
    <property type="molecule type" value="Genomic_DNA"/>
</dbReference>
<dbReference type="AlphaFoldDB" id="A0A5E4R8A0"/>